<sequence length="887" mass="98756">MKRHRTTRQAGRRRPLQKTMWNGFLFRTIRSSLPPPLRSRTPPSPPWLRWPEISWPGMELPAFTSGTPTNYASIGSLFGLETPTPLPSSPHFPLSLNNECCYKVLQADVQLDFVVHKISINRNGSALFLSGSDGLCIMYLYGRASSKHNTMICRTVNVGSKIYFDGNNFIRVLQVLWHPYSDSHLGILSSDSVFRLFDLSSDVIQPEQEYYLQPVEPGRCSNATSICPVDFSFGGDHLWDRFTVFILFSDGSVYILCPVVPFGSIYRWESVMEIYSDAHAFGLKSSNPTAVGNSNLAISWLEATFPELVDQALEGADLSSVRARPYALFDASLYLQGPLKKACQGEDEDGSFGGAECEGRAVSFLYDVVSKDSIMVTAWSGGQLQVDALADEIQPIWNVGSPPRLRVDSYDHILGLAMICESIQSNHSIVKFDQPLENTVWLGHPPPLLRLAIVDLALPIKGESGSLITMFVDPLMPERIYALHDGGIDSIVLHFLPFTSQIGGKNDTMKTPSVHPVLSTCQGEVSSPSPLYGFVSLSDSFGYSWIVGVTISQECFVLEMKTWDLLLPIHVDTVSRPIHMEELKEREMPDIISKELLSGPKVVLAPQTSPNLRSVSADSIEGRSTLHQYFKLFHENYVEYAHKVHFELMYHGPHLKRVIDEQHARLGEAEQKLLRVEGINSKLKERIDHVIKQHGVLEERLKRLQNLPGAHKKPLSRAEREFKSELDQFRGVELDALRSSITALTARLRKHMPSPEGNESKLQTLISGRKNYVQDSQISQLKSSLEKLSLVNTENTKKVKLVETALINTENTKKFRISPSGSMPLSSSPLEICTLGSEAPKVTSSNSGSSNEFSVSSKGISLQDGNGETLNYEAVLVYMDDAADNEL</sequence>
<dbReference type="PANTHER" id="PTHR13257">
    <property type="entry name" value="NUCLEOPORIN NUP84-RELATED"/>
    <property type="match status" value="1"/>
</dbReference>
<accession>A0A978VPS5</accession>
<evidence type="ECO:0000256" key="9">
    <source>
        <dbReference type="SAM" id="MobiDB-lite"/>
    </source>
</evidence>
<dbReference type="GO" id="GO:0006406">
    <property type="term" value="P:mRNA export from nucleus"/>
    <property type="evidence" value="ECO:0007669"/>
    <property type="project" value="TreeGrafter"/>
</dbReference>
<keyword evidence="7" id="KW-0539">Nucleus</keyword>
<organism evidence="10 11">
    <name type="scientific">Ziziphus jujuba var. spinosa</name>
    <dbReference type="NCBI Taxonomy" id="714518"/>
    <lineage>
        <taxon>Eukaryota</taxon>
        <taxon>Viridiplantae</taxon>
        <taxon>Streptophyta</taxon>
        <taxon>Embryophyta</taxon>
        <taxon>Tracheophyta</taxon>
        <taxon>Spermatophyta</taxon>
        <taxon>Magnoliopsida</taxon>
        <taxon>eudicotyledons</taxon>
        <taxon>Gunneridae</taxon>
        <taxon>Pentapetalae</taxon>
        <taxon>rosids</taxon>
        <taxon>fabids</taxon>
        <taxon>Rosales</taxon>
        <taxon>Rhamnaceae</taxon>
        <taxon>Paliureae</taxon>
        <taxon>Ziziphus</taxon>
    </lineage>
</organism>
<gene>
    <name evidence="10" type="ORF">FEM48_Zijuj03G0104900</name>
</gene>
<evidence type="ECO:0000256" key="1">
    <source>
        <dbReference type="ARBA" id="ARBA00004567"/>
    </source>
</evidence>
<dbReference type="SUPFAM" id="SSF50978">
    <property type="entry name" value="WD40 repeat-like"/>
    <property type="match status" value="1"/>
</dbReference>
<dbReference type="GO" id="GO:0006606">
    <property type="term" value="P:protein import into nucleus"/>
    <property type="evidence" value="ECO:0007669"/>
    <property type="project" value="TreeGrafter"/>
</dbReference>
<dbReference type="EMBL" id="JAEACU010000003">
    <property type="protein sequence ID" value="KAH7537550.1"/>
    <property type="molecule type" value="Genomic_DNA"/>
</dbReference>
<dbReference type="GO" id="GO:0000056">
    <property type="term" value="P:ribosomal small subunit export from nucleus"/>
    <property type="evidence" value="ECO:0007669"/>
    <property type="project" value="InterPro"/>
</dbReference>
<feature type="region of interest" description="Disordered" evidence="9">
    <location>
        <begin position="839"/>
        <end position="860"/>
    </location>
</feature>
<reference evidence="10" key="1">
    <citation type="journal article" date="2021" name="Front. Plant Sci.">
        <title>Chromosome-Scale Genome Assembly for Chinese Sour Jujube and Insights Into Its Genome Evolution and Domestication Signature.</title>
        <authorList>
            <person name="Shen L.-Y."/>
            <person name="Luo H."/>
            <person name="Wang X.-L."/>
            <person name="Wang X.-M."/>
            <person name="Qiu X.-J."/>
            <person name="Liu H."/>
            <person name="Zhou S.-S."/>
            <person name="Jia K.-H."/>
            <person name="Nie S."/>
            <person name="Bao Y.-T."/>
            <person name="Zhang R.-G."/>
            <person name="Yun Q.-Z."/>
            <person name="Chai Y.-H."/>
            <person name="Lu J.-Y."/>
            <person name="Li Y."/>
            <person name="Zhao S.-W."/>
            <person name="Mao J.-F."/>
            <person name="Jia S.-G."/>
            <person name="Mao Y.-M."/>
        </authorList>
    </citation>
    <scope>NUCLEOTIDE SEQUENCE</scope>
    <source>
        <strain evidence="10">AT0</strain>
        <tissue evidence="10">Leaf</tissue>
    </source>
</reference>
<evidence type="ECO:0000256" key="4">
    <source>
        <dbReference type="ARBA" id="ARBA00022927"/>
    </source>
</evidence>
<feature type="coiled-coil region" evidence="8">
    <location>
        <begin position="666"/>
        <end position="707"/>
    </location>
</feature>
<keyword evidence="2" id="KW-0813">Transport</keyword>
<keyword evidence="4" id="KW-0653">Protein transport</keyword>
<proteinExistence type="predicted"/>
<keyword evidence="3" id="KW-0509">mRNA transport</keyword>
<dbReference type="GO" id="GO:0000055">
    <property type="term" value="P:ribosomal large subunit export from nucleus"/>
    <property type="evidence" value="ECO:0007669"/>
    <property type="project" value="InterPro"/>
</dbReference>
<dbReference type="GO" id="GO:0005643">
    <property type="term" value="C:nuclear pore"/>
    <property type="evidence" value="ECO:0007669"/>
    <property type="project" value="UniProtKB-SubCell"/>
</dbReference>
<evidence type="ECO:0000256" key="8">
    <source>
        <dbReference type="SAM" id="Coils"/>
    </source>
</evidence>
<evidence type="ECO:0000256" key="5">
    <source>
        <dbReference type="ARBA" id="ARBA00023010"/>
    </source>
</evidence>
<dbReference type="InterPro" id="IPR037700">
    <property type="entry name" value="NUP88/NUP82"/>
</dbReference>
<dbReference type="PANTHER" id="PTHR13257:SF0">
    <property type="entry name" value="NUCLEAR PORE COMPLEX PROTEIN NUP88"/>
    <property type="match status" value="1"/>
</dbReference>
<dbReference type="AlphaFoldDB" id="A0A978VPS5"/>
<evidence type="ECO:0000256" key="7">
    <source>
        <dbReference type="ARBA" id="ARBA00023242"/>
    </source>
</evidence>
<evidence type="ECO:0008006" key="12">
    <source>
        <dbReference type="Google" id="ProtNLM"/>
    </source>
</evidence>
<keyword evidence="8" id="KW-0175">Coiled coil</keyword>
<dbReference type="Proteomes" id="UP000813462">
    <property type="component" value="Unassembled WGS sequence"/>
</dbReference>
<dbReference type="InterPro" id="IPR036322">
    <property type="entry name" value="WD40_repeat_dom_sf"/>
</dbReference>
<name>A0A978VPS5_ZIZJJ</name>
<keyword evidence="5" id="KW-0811">Translocation</keyword>
<evidence type="ECO:0000256" key="3">
    <source>
        <dbReference type="ARBA" id="ARBA00022816"/>
    </source>
</evidence>
<evidence type="ECO:0000256" key="2">
    <source>
        <dbReference type="ARBA" id="ARBA00022448"/>
    </source>
</evidence>
<dbReference type="Pfam" id="PF10168">
    <property type="entry name" value="Nup88"/>
    <property type="match status" value="1"/>
</dbReference>
<dbReference type="InterPro" id="IPR019321">
    <property type="entry name" value="Nucleoporin_Nup88"/>
</dbReference>
<evidence type="ECO:0000256" key="6">
    <source>
        <dbReference type="ARBA" id="ARBA00023132"/>
    </source>
</evidence>
<evidence type="ECO:0000313" key="10">
    <source>
        <dbReference type="EMBL" id="KAH7537550.1"/>
    </source>
</evidence>
<comment type="caution">
    <text evidence="10">The sequence shown here is derived from an EMBL/GenBank/DDBJ whole genome shotgun (WGS) entry which is preliminary data.</text>
</comment>
<keyword evidence="6" id="KW-0906">Nuclear pore complex</keyword>
<dbReference type="GO" id="GO:0017056">
    <property type="term" value="F:structural constituent of nuclear pore"/>
    <property type="evidence" value="ECO:0007669"/>
    <property type="project" value="InterPro"/>
</dbReference>
<comment type="subcellular location">
    <subcellularLocation>
        <location evidence="1">Nucleus</location>
        <location evidence="1">Nuclear pore complex</location>
    </subcellularLocation>
</comment>
<evidence type="ECO:0000313" key="11">
    <source>
        <dbReference type="Proteomes" id="UP000813462"/>
    </source>
</evidence>
<feature type="compositionally biased region" description="Low complexity" evidence="9">
    <location>
        <begin position="844"/>
        <end position="857"/>
    </location>
</feature>
<protein>
    <recommendedName>
        <fullName evidence="12">Nuclear pore complex protein NUP88</fullName>
    </recommendedName>
</protein>